<dbReference type="Pfam" id="PF00296">
    <property type="entry name" value="Bac_luciferase"/>
    <property type="match status" value="1"/>
</dbReference>
<feature type="domain" description="Luciferase-like" evidence="3">
    <location>
        <begin position="100"/>
        <end position="317"/>
    </location>
</feature>
<keyword evidence="5" id="KW-1185">Reference proteome</keyword>
<accession>A0A8K0SDF9</accession>
<keyword evidence="4" id="KW-0560">Oxidoreductase</keyword>
<protein>
    <submittedName>
        <fullName evidence="4">Alkanesulfonate monooxygenase</fullName>
    </submittedName>
</protein>
<dbReference type="NCBIfam" id="TIGR03860">
    <property type="entry name" value="FMN_nitrolo"/>
    <property type="match status" value="1"/>
</dbReference>
<dbReference type="InterPro" id="IPR036661">
    <property type="entry name" value="Luciferase-like_sf"/>
</dbReference>
<dbReference type="InterPro" id="IPR051260">
    <property type="entry name" value="Diverse_substr_monoxygenases"/>
</dbReference>
<comment type="caution">
    <text evidence="4">The sequence shown here is derived from an EMBL/GenBank/DDBJ whole genome shotgun (WGS) entry which is preliminary data.</text>
</comment>
<reference evidence="4" key="1">
    <citation type="journal article" date="2021" name="Nat. Commun.">
        <title>Genetic determinants of endophytism in the Arabidopsis root mycobiome.</title>
        <authorList>
            <person name="Mesny F."/>
            <person name="Miyauchi S."/>
            <person name="Thiergart T."/>
            <person name="Pickel B."/>
            <person name="Atanasova L."/>
            <person name="Karlsson M."/>
            <person name="Huettel B."/>
            <person name="Barry K.W."/>
            <person name="Haridas S."/>
            <person name="Chen C."/>
            <person name="Bauer D."/>
            <person name="Andreopoulos W."/>
            <person name="Pangilinan J."/>
            <person name="LaButti K."/>
            <person name="Riley R."/>
            <person name="Lipzen A."/>
            <person name="Clum A."/>
            <person name="Drula E."/>
            <person name="Henrissat B."/>
            <person name="Kohler A."/>
            <person name="Grigoriev I.V."/>
            <person name="Martin F.M."/>
            <person name="Hacquard S."/>
        </authorList>
    </citation>
    <scope>NUCLEOTIDE SEQUENCE</scope>
    <source>
        <strain evidence="4">MPI-CAGE-CH-0235</strain>
    </source>
</reference>
<dbReference type="AlphaFoldDB" id="A0A8K0SDF9"/>
<dbReference type="PIRSF" id="PIRSF000337">
    <property type="entry name" value="NTA_MOA"/>
    <property type="match status" value="1"/>
</dbReference>
<evidence type="ECO:0000256" key="1">
    <source>
        <dbReference type="ARBA" id="ARBA00033748"/>
    </source>
</evidence>
<evidence type="ECO:0000256" key="2">
    <source>
        <dbReference type="SAM" id="MobiDB-lite"/>
    </source>
</evidence>
<sequence length="461" mass="51381">MASPINQGDVAPERKNLILNAFFMNQPSYVAPGIWRHPRNQTWRYNDVQYWVQVAKLLENNFHALFLADVLGAYDVYDGPRNFKPVLAGAAQFPLTYRGLLISAMAAVTNSLSFCITASTTYEAPFSLARRLSTLDHLTNGRVAWNIVTSYLESAARNFGLREQLSHEERYEKADEFLEVCYKLWEGSWMDNAVIRDPATARYTHEHRVRRIDHQGKHFQVAGPHIVEPSKQRTPFLVQAGASKAGKAFAAKHAEAIFLPGMDFAAVRKLVQELRGLAQEEGRDPASIKLLGGLHVVLGATDEEAQKKYEEYLTFADIEGSLALFGGWTGTNLAGILDDADLKFTGPPAMKGMVENWSATIPGTSDLNWTKALGSAKTVADIIETWIDETGIDGFNLSYAVVPDDLEDHAKYLVPELTSRGIFEPPSGEDQSTRGVYLGNRKDRLRDDHPGSQYKWTSREA</sequence>
<dbReference type="PANTHER" id="PTHR30011">
    <property type="entry name" value="ALKANESULFONATE MONOOXYGENASE-RELATED"/>
    <property type="match status" value="1"/>
</dbReference>
<dbReference type="PANTHER" id="PTHR30011:SF41">
    <property type="entry name" value="XENOBIOTIC COMPOUND MONOOXYGENASE, DSZA FAMILY (AFU_ORTHOLOGUE AFUA_3G15040)"/>
    <property type="match status" value="1"/>
</dbReference>
<dbReference type="GO" id="GO:0004497">
    <property type="term" value="F:monooxygenase activity"/>
    <property type="evidence" value="ECO:0007669"/>
    <property type="project" value="UniProtKB-KW"/>
</dbReference>
<feature type="region of interest" description="Disordered" evidence="2">
    <location>
        <begin position="421"/>
        <end position="461"/>
    </location>
</feature>
<evidence type="ECO:0000313" key="4">
    <source>
        <dbReference type="EMBL" id="KAH7303629.1"/>
    </source>
</evidence>
<dbReference type="GO" id="GO:0016705">
    <property type="term" value="F:oxidoreductase activity, acting on paired donors, with incorporation or reduction of molecular oxygen"/>
    <property type="evidence" value="ECO:0007669"/>
    <property type="project" value="InterPro"/>
</dbReference>
<dbReference type="InterPro" id="IPR011251">
    <property type="entry name" value="Luciferase-like_dom"/>
</dbReference>
<evidence type="ECO:0000259" key="3">
    <source>
        <dbReference type="Pfam" id="PF00296"/>
    </source>
</evidence>
<dbReference type="Gene3D" id="3.20.20.30">
    <property type="entry name" value="Luciferase-like domain"/>
    <property type="match status" value="1"/>
</dbReference>
<keyword evidence="4" id="KW-0503">Monooxygenase</keyword>
<gene>
    <name evidence="4" type="ORF">B0I35DRAFT_455089</name>
</gene>
<name>A0A8K0SDF9_9HYPO</name>
<dbReference type="Proteomes" id="UP000813444">
    <property type="component" value="Unassembled WGS sequence"/>
</dbReference>
<feature type="compositionally biased region" description="Basic and acidic residues" evidence="2">
    <location>
        <begin position="440"/>
        <end position="450"/>
    </location>
</feature>
<comment type="similarity">
    <text evidence="1">Belongs to the NtaA/SnaA/DszA monooxygenase family.</text>
</comment>
<evidence type="ECO:0000313" key="5">
    <source>
        <dbReference type="Proteomes" id="UP000813444"/>
    </source>
</evidence>
<dbReference type="InterPro" id="IPR016215">
    <property type="entry name" value="NTA_MOA"/>
</dbReference>
<dbReference type="OrthoDB" id="5561043at2759"/>
<organism evidence="4 5">
    <name type="scientific">Stachybotrys elegans</name>
    <dbReference type="NCBI Taxonomy" id="80388"/>
    <lineage>
        <taxon>Eukaryota</taxon>
        <taxon>Fungi</taxon>
        <taxon>Dikarya</taxon>
        <taxon>Ascomycota</taxon>
        <taxon>Pezizomycotina</taxon>
        <taxon>Sordariomycetes</taxon>
        <taxon>Hypocreomycetidae</taxon>
        <taxon>Hypocreales</taxon>
        <taxon>Stachybotryaceae</taxon>
        <taxon>Stachybotrys</taxon>
    </lineage>
</organism>
<dbReference type="EMBL" id="JAGPNK010000030">
    <property type="protein sequence ID" value="KAH7303629.1"/>
    <property type="molecule type" value="Genomic_DNA"/>
</dbReference>
<proteinExistence type="inferred from homology"/>
<dbReference type="SUPFAM" id="SSF51679">
    <property type="entry name" value="Bacterial luciferase-like"/>
    <property type="match status" value="1"/>
</dbReference>